<comment type="caution">
    <text evidence="1">The sequence shown here is derived from an EMBL/GenBank/DDBJ whole genome shotgun (WGS) entry which is preliminary data.</text>
</comment>
<organism evidence="1 2">
    <name type="scientific">Brachionus plicatilis</name>
    <name type="common">Marine rotifer</name>
    <name type="synonym">Brachionus muelleri</name>
    <dbReference type="NCBI Taxonomy" id="10195"/>
    <lineage>
        <taxon>Eukaryota</taxon>
        <taxon>Metazoa</taxon>
        <taxon>Spiralia</taxon>
        <taxon>Gnathifera</taxon>
        <taxon>Rotifera</taxon>
        <taxon>Eurotatoria</taxon>
        <taxon>Monogononta</taxon>
        <taxon>Pseudotrocha</taxon>
        <taxon>Ploima</taxon>
        <taxon>Brachionidae</taxon>
        <taxon>Brachionus</taxon>
    </lineage>
</organism>
<accession>A0A3M7RB98</accession>
<dbReference type="Proteomes" id="UP000276133">
    <property type="component" value="Unassembled WGS sequence"/>
</dbReference>
<dbReference type="EMBL" id="REGN01003769">
    <property type="protein sequence ID" value="RNA20863.1"/>
    <property type="molecule type" value="Genomic_DNA"/>
</dbReference>
<evidence type="ECO:0000313" key="2">
    <source>
        <dbReference type="Proteomes" id="UP000276133"/>
    </source>
</evidence>
<reference evidence="1 2" key="1">
    <citation type="journal article" date="2018" name="Sci. Rep.">
        <title>Genomic signatures of local adaptation to the degree of environmental predictability in rotifers.</title>
        <authorList>
            <person name="Franch-Gras L."/>
            <person name="Hahn C."/>
            <person name="Garcia-Roger E.M."/>
            <person name="Carmona M.J."/>
            <person name="Serra M."/>
            <person name="Gomez A."/>
        </authorList>
    </citation>
    <scope>NUCLEOTIDE SEQUENCE [LARGE SCALE GENOMIC DNA]</scope>
    <source>
        <strain evidence="1">HYR1</strain>
    </source>
</reference>
<evidence type="ECO:0000313" key="1">
    <source>
        <dbReference type="EMBL" id="RNA20863.1"/>
    </source>
</evidence>
<sequence>MPTILLRDVINVTSINLITHAMLWLRDQTIKQEIFKDKSLFEINWNLKLINRITLNSNESLSYKLTQLLSDRLFLLNTSQCKQLTSLENKIHINVIEYKSKRSILIVENLYVTY</sequence>
<gene>
    <name evidence="1" type="ORF">BpHYR1_006272</name>
</gene>
<dbReference type="AlphaFoldDB" id="A0A3M7RB98"/>
<proteinExistence type="predicted"/>
<protein>
    <submittedName>
        <fullName evidence="1">Uncharacterized protein</fullName>
    </submittedName>
</protein>
<name>A0A3M7RB98_BRAPC</name>
<keyword evidence="2" id="KW-1185">Reference proteome</keyword>